<evidence type="ECO:0000313" key="3">
    <source>
        <dbReference type="EMBL" id="PWR07769.1"/>
    </source>
</evidence>
<protein>
    <submittedName>
        <fullName evidence="3">SAM-dependent methyltransferase</fullName>
    </submittedName>
</protein>
<gene>
    <name evidence="3" type="ORF">DKT68_18040</name>
</gene>
<dbReference type="AlphaFoldDB" id="A0A317CZ91"/>
<sequence>MSVSASASSASPLPHGRSPDPVAALEASTWVLAAVVGTMREALSAPLAEVLAGAPQRTAVLEAAGLVSWDGVTPVPHPSLVPADGPTGRGGVEARLSGLRQAVAAAAQDASAPAGGGWAELDDEVLLNQGRASAVTGRALATRVVPELPGLAERLGAPGGRVLDVGTGVGALAVAVARELPRVSVVGVDVFQRALDLARGELAAARDVADRISLRRQDVAELAERGAYDLVWLPAPFLAQEALESALPRLAEALRPGGWLVVGTNPPAGDPLRAAVAAWNAVRNGGNAYDTDRMADVLTAAGLDDVRRFPTVPGGPVLLAARHPDA</sequence>
<evidence type="ECO:0000259" key="2">
    <source>
        <dbReference type="Pfam" id="PF13649"/>
    </source>
</evidence>
<keyword evidence="3" id="KW-0489">Methyltransferase</keyword>
<dbReference type="InterPro" id="IPR029063">
    <property type="entry name" value="SAM-dependent_MTases_sf"/>
</dbReference>
<name>A0A317CZ91_9ACTN</name>
<proteinExistence type="predicted"/>
<keyword evidence="4" id="KW-1185">Reference proteome</keyword>
<dbReference type="PANTHER" id="PTHR43464:SF82">
    <property type="entry name" value="METHYLTRANSFERASE DOMAIN-CONTAINING PROTEIN"/>
    <property type="match status" value="1"/>
</dbReference>
<feature type="region of interest" description="Disordered" evidence="1">
    <location>
        <begin position="1"/>
        <end position="21"/>
    </location>
</feature>
<dbReference type="GO" id="GO:0032259">
    <property type="term" value="P:methylation"/>
    <property type="evidence" value="ECO:0007669"/>
    <property type="project" value="UniProtKB-KW"/>
</dbReference>
<keyword evidence="3" id="KW-0808">Transferase</keyword>
<dbReference type="RefSeq" id="WP_109818579.1">
    <property type="nucleotide sequence ID" value="NZ_QGKR01000212.1"/>
</dbReference>
<dbReference type="PANTHER" id="PTHR43464">
    <property type="entry name" value="METHYLTRANSFERASE"/>
    <property type="match status" value="1"/>
</dbReference>
<dbReference type="CDD" id="cd02440">
    <property type="entry name" value="AdoMet_MTases"/>
    <property type="match status" value="1"/>
</dbReference>
<dbReference type="Gene3D" id="3.40.50.150">
    <property type="entry name" value="Vaccinia Virus protein VP39"/>
    <property type="match status" value="1"/>
</dbReference>
<accession>A0A317CZ91</accession>
<dbReference type="OrthoDB" id="5114325at2"/>
<dbReference type="SUPFAM" id="SSF53335">
    <property type="entry name" value="S-adenosyl-L-methionine-dependent methyltransferases"/>
    <property type="match status" value="1"/>
</dbReference>
<dbReference type="InterPro" id="IPR041698">
    <property type="entry name" value="Methyltransf_25"/>
</dbReference>
<organism evidence="3 4">
    <name type="scientific">Micromonospora acroterricola</name>
    <dbReference type="NCBI Taxonomy" id="2202421"/>
    <lineage>
        <taxon>Bacteria</taxon>
        <taxon>Bacillati</taxon>
        <taxon>Actinomycetota</taxon>
        <taxon>Actinomycetes</taxon>
        <taxon>Micromonosporales</taxon>
        <taxon>Micromonosporaceae</taxon>
        <taxon>Micromonospora</taxon>
    </lineage>
</organism>
<dbReference type="GO" id="GO:0008168">
    <property type="term" value="F:methyltransferase activity"/>
    <property type="evidence" value="ECO:0007669"/>
    <property type="project" value="UniProtKB-KW"/>
</dbReference>
<dbReference type="Pfam" id="PF13649">
    <property type="entry name" value="Methyltransf_25"/>
    <property type="match status" value="1"/>
</dbReference>
<evidence type="ECO:0000256" key="1">
    <source>
        <dbReference type="SAM" id="MobiDB-lite"/>
    </source>
</evidence>
<feature type="compositionally biased region" description="Low complexity" evidence="1">
    <location>
        <begin position="1"/>
        <end position="11"/>
    </location>
</feature>
<dbReference type="Proteomes" id="UP000245410">
    <property type="component" value="Unassembled WGS sequence"/>
</dbReference>
<comment type="caution">
    <text evidence="3">The sequence shown here is derived from an EMBL/GenBank/DDBJ whole genome shotgun (WGS) entry which is preliminary data.</text>
</comment>
<dbReference type="EMBL" id="QGKR01000212">
    <property type="protein sequence ID" value="PWR07769.1"/>
    <property type="molecule type" value="Genomic_DNA"/>
</dbReference>
<reference evidence="3 4" key="1">
    <citation type="submission" date="2018-05" db="EMBL/GenBank/DDBJ databases">
        <title>Micromonospora atacamensis sp. nov., a novel actinobacteria isolated from high altitude Atacama Desert soil.</title>
        <authorList>
            <person name="Carro L."/>
            <person name="Golinska P."/>
            <person name="Klenk H.-P."/>
            <person name="Goodfellow M."/>
        </authorList>
    </citation>
    <scope>NUCLEOTIDE SEQUENCE [LARGE SCALE GENOMIC DNA]</scope>
    <source>
        <strain evidence="3 4">5R2A7</strain>
    </source>
</reference>
<evidence type="ECO:0000313" key="4">
    <source>
        <dbReference type="Proteomes" id="UP000245410"/>
    </source>
</evidence>
<feature type="domain" description="Methyltransferase" evidence="2">
    <location>
        <begin position="162"/>
        <end position="258"/>
    </location>
</feature>